<dbReference type="Proteomes" id="UP000664800">
    <property type="component" value="Unassembled WGS sequence"/>
</dbReference>
<dbReference type="PANTHER" id="PTHR47151">
    <property type="entry name" value="LEU/ILE/VAL-BINDING ABC TRANSPORTER SUBUNIT"/>
    <property type="match status" value="1"/>
</dbReference>
<keyword evidence="2" id="KW-0732">Signal</keyword>
<dbReference type="SUPFAM" id="SSF53822">
    <property type="entry name" value="Periplasmic binding protein-like I"/>
    <property type="match status" value="1"/>
</dbReference>
<dbReference type="InterPro" id="IPR028081">
    <property type="entry name" value="Leu-bd"/>
</dbReference>
<organism evidence="4 5">
    <name type="scientific">Thiomonas arsenitoxydans (strain DSM 22701 / CIP 110005 / 3As)</name>
    <dbReference type="NCBI Taxonomy" id="426114"/>
    <lineage>
        <taxon>Bacteria</taxon>
        <taxon>Pseudomonadati</taxon>
        <taxon>Pseudomonadota</taxon>
        <taxon>Betaproteobacteria</taxon>
        <taxon>Burkholderiales</taxon>
        <taxon>Thiomonas</taxon>
    </lineage>
</organism>
<comment type="caution">
    <text evidence="4">The sequence shown here is derived from an EMBL/GenBank/DDBJ whole genome shotgun (WGS) entry which is preliminary data.</text>
</comment>
<evidence type="ECO:0000313" key="5">
    <source>
        <dbReference type="Proteomes" id="UP000664800"/>
    </source>
</evidence>
<protein>
    <submittedName>
        <fullName evidence="4">Branched-chain amino acid ABC transporter substrate-binding protein</fullName>
    </submittedName>
</protein>
<sequence>MLAACSAAPVLAAPSVVTLGYAGPMTGPASAYGKDAANGVSMAIQHLNAEHASIDGKPVTWKVDVEDDQGDPKQATVVAQKFADEKVNGVVGHLESGCTYPASRIYDRAGIPEITPASTDPKIAQQGFKTFFRMLANDDAIGAGLAQYAVHHLHDKTAAVVDDGTAYGQGIASVFIADAKKDGMRIVDHQYTNDHATDFTAILTQIKAAHPAVIFYGGAYAQAGPMLRQMAQLGVKAQFMGGDGICTSELATLAGPAVNGTICAEGGTPLQDMPGGPTWKARYVKAFGASALQPFSSYAYDATMVLAHAMMKAKSVDPKVYLPFIRHVDYEGVTKKDIRFTSTGELVHPVITLSQFKEGKKTPLAVESVQ</sequence>
<accession>A0A8I1MVT1</accession>
<dbReference type="PANTHER" id="PTHR47151:SF2">
    <property type="entry name" value="AMINO ACID BINDING PROTEIN"/>
    <property type="match status" value="1"/>
</dbReference>
<evidence type="ECO:0000313" key="4">
    <source>
        <dbReference type="EMBL" id="MBN8744656.1"/>
    </source>
</evidence>
<reference evidence="4" key="1">
    <citation type="submission" date="2021-02" db="EMBL/GenBank/DDBJ databases">
        <title>Thiocyanate and organic carbon inputs drive convergent selection for specific autotrophic Afipia and Thiobacillus strains within complex microbiomes.</title>
        <authorList>
            <person name="Huddy R.J."/>
            <person name="Sachdeva R."/>
            <person name="Kadzinga F."/>
            <person name="Kantor R.S."/>
            <person name="Harrison S.T.L."/>
            <person name="Banfield J.F."/>
        </authorList>
    </citation>
    <scope>NUCLEOTIDE SEQUENCE</scope>
    <source>
        <strain evidence="4">SCN18_13_7_16_R3_B_64_19</strain>
    </source>
</reference>
<evidence type="ECO:0000259" key="3">
    <source>
        <dbReference type="Pfam" id="PF13458"/>
    </source>
</evidence>
<dbReference type="Pfam" id="PF13458">
    <property type="entry name" value="Peripla_BP_6"/>
    <property type="match status" value="1"/>
</dbReference>
<evidence type="ECO:0000256" key="1">
    <source>
        <dbReference type="ARBA" id="ARBA00010062"/>
    </source>
</evidence>
<gene>
    <name evidence="4" type="ORF">J0I24_10155</name>
</gene>
<dbReference type="AlphaFoldDB" id="A0A8I1MVT1"/>
<dbReference type="InterPro" id="IPR028082">
    <property type="entry name" value="Peripla_BP_I"/>
</dbReference>
<dbReference type="Gene3D" id="3.40.50.2300">
    <property type="match status" value="2"/>
</dbReference>
<dbReference type="CDD" id="cd06342">
    <property type="entry name" value="PBP1_ABC_LIVBP-like"/>
    <property type="match status" value="1"/>
</dbReference>
<name>A0A8I1MVT1_THIA3</name>
<dbReference type="EMBL" id="JAFKMR010000019">
    <property type="protein sequence ID" value="MBN8744656.1"/>
    <property type="molecule type" value="Genomic_DNA"/>
</dbReference>
<comment type="similarity">
    <text evidence="1">Belongs to the leucine-binding protein family.</text>
</comment>
<proteinExistence type="inferred from homology"/>
<feature type="domain" description="Leucine-binding protein" evidence="3">
    <location>
        <begin position="17"/>
        <end position="351"/>
    </location>
</feature>
<evidence type="ECO:0000256" key="2">
    <source>
        <dbReference type="ARBA" id="ARBA00022729"/>
    </source>
</evidence>